<dbReference type="CTD" id="9941613"/>
<dbReference type="KEGG" id="loa:LOAG_04214"/>
<keyword evidence="1" id="KW-1133">Transmembrane helix</keyword>
<sequence length="112" mass="12619">MQCGLCIYICIYIIMIVVGGANVRNCSADDYLPVWMMVYGCTEFPGATRLYPIFTKVQHTDNEGLFYCPQSVYLLSFMIATIDLLISITVLFCCAFCARSVASYLMKNKTSF</sequence>
<keyword evidence="1" id="KW-0812">Transmembrane</keyword>
<evidence type="ECO:0000256" key="1">
    <source>
        <dbReference type="SAM" id="Phobius"/>
    </source>
</evidence>
<feature type="transmembrane region" description="Helical" evidence="1">
    <location>
        <begin position="5"/>
        <end position="23"/>
    </location>
</feature>
<dbReference type="EMBL" id="JH712066">
    <property type="protein sequence ID" value="EFO24272.1"/>
    <property type="molecule type" value="Genomic_DNA"/>
</dbReference>
<feature type="transmembrane region" description="Helical" evidence="1">
    <location>
        <begin position="72"/>
        <end position="98"/>
    </location>
</feature>
<dbReference type="OrthoDB" id="6157510at2759"/>
<dbReference type="GeneID" id="9941613"/>
<organism evidence="2">
    <name type="scientific">Loa loa</name>
    <name type="common">Eye worm</name>
    <name type="synonym">Filaria loa</name>
    <dbReference type="NCBI Taxonomy" id="7209"/>
    <lineage>
        <taxon>Eukaryota</taxon>
        <taxon>Metazoa</taxon>
        <taxon>Ecdysozoa</taxon>
        <taxon>Nematoda</taxon>
        <taxon>Chromadorea</taxon>
        <taxon>Rhabditida</taxon>
        <taxon>Spirurina</taxon>
        <taxon>Spiruromorpha</taxon>
        <taxon>Filarioidea</taxon>
        <taxon>Onchocercidae</taxon>
        <taxon>Loa</taxon>
    </lineage>
</organism>
<name>A0A1S0U2W6_LOALO</name>
<protein>
    <submittedName>
        <fullName evidence="2">Uncharacterized protein</fullName>
    </submittedName>
</protein>
<gene>
    <name evidence="2" type="ORF">LOAG_04214</name>
</gene>
<reference evidence="2" key="1">
    <citation type="submission" date="2012-04" db="EMBL/GenBank/DDBJ databases">
        <title>The Genome Sequence of Loa loa.</title>
        <authorList>
            <consortium name="The Broad Institute Genome Sequencing Platform"/>
            <consortium name="Broad Institute Genome Sequencing Center for Infectious Disease"/>
            <person name="Nutman T.B."/>
            <person name="Fink D.L."/>
            <person name="Russ C."/>
            <person name="Young S."/>
            <person name="Zeng Q."/>
            <person name="Gargeya S."/>
            <person name="Alvarado L."/>
            <person name="Berlin A."/>
            <person name="Chapman S.B."/>
            <person name="Chen Z."/>
            <person name="Freedman E."/>
            <person name="Gellesch M."/>
            <person name="Goldberg J."/>
            <person name="Griggs A."/>
            <person name="Gujja S."/>
            <person name="Heilman E.R."/>
            <person name="Heiman D."/>
            <person name="Howarth C."/>
            <person name="Mehta T."/>
            <person name="Neiman D."/>
            <person name="Pearson M."/>
            <person name="Roberts A."/>
            <person name="Saif S."/>
            <person name="Shea T."/>
            <person name="Shenoy N."/>
            <person name="Sisk P."/>
            <person name="Stolte C."/>
            <person name="Sykes S."/>
            <person name="White J."/>
            <person name="Yandava C."/>
            <person name="Haas B."/>
            <person name="Henn M.R."/>
            <person name="Nusbaum C."/>
            <person name="Birren B."/>
        </authorList>
    </citation>
    <scope>NUCLEOTIDE SEQUENCE [LARGE SCALE GENOMIC DNA]</scope>
</reference>
<evidence type="ECO:0000313" key="2">
    <source>
        <dbReference type="EMBL" id="EFO24272.1"/>
    </source>
</evidence>
<dbReference type="AlphaFoldDB" id="A0A1S0U2W6"/>
<dbReference type="RefSeq" id="XP_003139799.1">
    <property type="nucleotide sequence ID" value="XM_003139751.1"/>
</dbReference>
<dbReference type="InParanoid" id="A0A1S0U2W6"/>
<accession>A0A1S0U2W6</accession>
<proteinExistence type="predicted"/>
<keyword evidence="1" id="KW-0472">Membrane</keyword>